<dbReference type="InterPro" id="IPR050736">
    <property type="entry name" value="Sensor_HK_Regulatory"/>
</dbReference>
<dbReference type="GO" id="GO:0004673">
    <property type="term" value="F:protein histidine kinase activity"/>
    <property type="evidence" value="ECO:0007669"/>
    <property type="project" value="UniProtKB-EC"/>
</dbReference>
<keyword evidence="9" id="KW-0067">ATP-binding</keyword>
<keyword evidence="4" id="KW-0808">Transferase</keyword>
<dbReference type="InterPro" id="IPR035965">
    <property type="entry name" value="PAS-like_dom_sf"/>
</dbReference>
<evidence type="ECO:0000313" key="10">
    <source>
        <dbReference type="Proteomes" id="UP001596461"/>
    </source>
</evidence>
<evidence type="ECO:0000256" key="4">
    <source>
        <dbReference type="ARBA" id="ARBA00022679"/>
    </source>
</evidence>
<dbReference type="InterPro" id="IPR003018">
    <property type="entry name" value="GAF"/>
</dbReference>
<dbReference type="Pfam" id="PF01590">
    <property type="entry name" value="GAF"/>
    <property type="match status" value="1"/>
</dbReference>
<dbReference type="Gene3D" id="3.30.450.40">
    <property type="match status" value="1"/>
</dbReference>
<dbReference type="SUPFAM" id="SSF47384">
    <property type="entry name" value="Homodimeric domain of signal transducing histidine kinase"/>
    <property type="match status" value="1"/>
</dbReference>
<keyword evidence="5" id="KW-0418">Kinase</keyword>
<dbReference type="PRINTS" id="PR00344">
    <property type="entry name" value="BCTRLSENSOR"/>
</dbReference>
<dbReference type="PANTHER" id="PTHR43711">
    <property type="entry name" value="TWO-COMPONENT HISTIDINE KINASE"/>
    <property type="match status" value="1"/>
</dbReference>
<evidence type="ECO:0000256" key="6">
    <source>
        <dbReference type="ARBA" id="ARBA00023012"/>
    </source>
</evidence>
<dbReference type="Gene3D" id="3.30.565.10">
    <property type="entry name" value="Histidine kinase-like ATPase, C-terminal domain"/>
    <property type="match status" value="1"/>
</dbReference>
<proteinExistence type="predicted"/>
<dbReference type="Proteomes" id="UP001596461">
    <property type="component" value="Unassembled WGS sequence"/>
</dbReference>
<keyword evidence="10" id="KW-1185">Reference proteome</keyword>
<feature type="compositionally biased region" description="Basic and acidic residues" evidence="7">
    <location>
        <begin position="1"/>
        <end position="18"/>
    </location>
</feature>
<dbReference type="SMART" id="SM00387">
    <property type="entry name" value="HATPase_c"/>
    <property type="match status" value="1"/>
</dbReference>
<dbReference type="InterPro" id="IPR029016">
    <property type="entry name" value="GAF-like_dom_sf"/>
</dbReference>
<dbReference type="InterPro" id="IPR004358">
    <property type="entry name" value="Sig_transdc_His_kin-like_C"/>
</dbReference>
<feature type="region of interest" description="Disordered" evidence="7">
    <location>
        <begin position="1"/>
        <end position="20"/>
    </location>
</feature>
<dbReference type="SMART" id="SM00388">
    <property type="entry name" value="HisKA"/>
    <property type="match status" value="1"/>
</dbReference>
<evidence type="ECO:0000259" key="8">
    <source>
        <dbReference type="PROSITE" id="PS50109"/>
    </source>
</evidence>
<dbReference type="CDD" id="cd00075">
    <property type="entry name" value="HATPase"/>
    <property type="match status" value="1"/>
</dbReference>
<dbReference type="GO" id="GO:0000160">
    <property type="term" value="P:phosphorelay signal transduction system"/>
    <property type="evidence" value="ECO:0007669"/>
    <property type="project" value="UniProtKB-KW"/>
</dbReference>
<accession>A0ABD5WG62</accession>
<dbReference type="CDD" id="cd00130">
    <property type="entry name" value="PAS"/>
    <property type="match status" value="1"/>
</dbReference>
<comment type="catalytic activity">
    <reaction evidence="1">
        <text>ATP + protein L-histidine = ADP + protein N-phospho-L-histidine.</text>
        <dbReference type="EC" id="2.7.13.3"/>
    </reaction>
</comment>
<dbReference type="PROSITE" id="PS50109">
    <property type="entry name" value="HIS_KIN"/>
    <property type="match status" value="1"/>
</dbReference>
<evidence type="ECO:0000256" key="7">
    <source>
        <dbReference type="SAM" id="MobiDB-lite"/>
    </source>
</evidence>
<sequence>MTNDEERSPTESADERAVGDAGPEALLDPVLLDRMTDAVFALDDDWRFTYLNDAGHRVIREAATAAPDDELLGRRIWDVIPEAVDTEFYDRYVEAMETQDAVEFDAFYAPLSTWFEVRAYPSASGLSVFFRDVTAEHRQREVLETRQESLRTITETIADGDLSFEERVDALLAVGQDVLDTEYGTLSRIRDDRYVFEVVRGLDGVVETGDSIDLADTSCERVVATEGTLVLDDVERDAPDIAARAGNVEMGINCYLGVPVVVNDEVYGTFCFYDREPRTEPFADWQVTLVDLMAEWVSSALERQVVEENVRRQNDRLDEFATIVSHDLRNPLAIAIGQTELAAETCDSEHLRTAMRAHERMDQIVSDVLTMARTGTVVEDPESVDLAVVAPEAWATVDTGDATLVADDAPTVVADESRLVQLLENLFRNAVEHGGEDVTVTVSGIPGGFAVGDDGPGIPEADRDAVFDHGFTSREEGTGFGLSIVRQISEAHGWTVTVTESESGGARFEFVDADLV</sequence>
<evidence type="ECO:0000256" key="5">
    <source>
        <dbReference type="ARBA" id="ARBA00022777"/>
    </source>
</evidence>
<keyword evidence="3" id="KW-0597">Phosphoprotein</keyword>
<dbReference type="Gene3D" id="3.30.450.20">
    <property type="entry name" value="PAS domain"/>
    <property type="match status" value="1"/>
</dbReference>
<dbReference type="InterPro" id="IPR005467">
    <property type="entry name" value="His_kinase_dom"/>
</dbReference>
<dbReference type="Gene3D" id="1.10.287.130">
    <property type="match status" value="1"/>
</dbReference>
<comment type="caution">
    <text evidence="9">The sequence shown here is derived from an EMBL/GenBank/DDBJ whole genome shotgun (WGS) entry which is preliminary data.</text>
</comment>
<dbReference type="InterPro" id="IPR036097">
    <property type="entry name" value="HisK_dim/P_sf"/>
</dbReference>
<dbReference type="PANTHER" id="PTHR43711:SF1">
    <property type="entry name" value="HISTIDINE KINASE 1"/>
    <property type="match status" value="1"/>
</dbReference>
<dbReference type="SMART" id="SM00065">
    <property type="entry name" value="GAF"/>
    <property type="match status" value="1"/>
</dbReference>
<dbReference type="InterPro" id="IPR003594">
    <property type="entry name" value="HATPase_dom"/>
</dbReference>
<dbReference type="SUPFAM" id="SSF55874">
    <property type="entry name" value="ATPase domain of HSP90 chaperone/DNA topoisomerase II/histidine kinase"/>
    <property type="match status" value="1"/>
</dbReference>
<dbReference type="InterPro" id="IPR013656">
    <property type="entry name" value="PAS_4"/>
</dbReference>
<dbReference type="Pfam" id="PF08448">
    <property type="entry name" value="PAS_4"/>
    <property type="match status" value="1"/>
</dbReference>
<dbReference type="Pfam" id="PF00512">
    <property type="entry name" value="HisKA"/>
    <property type="match status" value="1"/>
</dbReference>
<dbReference type="Pfam" id="PF02518">
    <property type="entry name" value="HATPase_c"/>
    <property type="match status" value="1"/>
</dbReference>
<keyword evidence="6" id="KW-0902">Two-component regulatory system</keyword>
<dbReference type="GeneID" id="81126137"/>
<evidence type="ECO:0000256" key="2">
    <source>
        <dbReference type="ARBA" id="ARBA00012438"/>
    </source>
</evidence>
<dbReference type="GO" id="GO:0005524">
    <property type="term" value="F:ATP binding"/>
    <property type="evidence" value="ECO:0007669"/>
    <property type="project" value="UniProtKB-KW"/>
</dbReference>
<dbReference type="EMBL" id="JBHTAH010000013">
    <property type="protein sequence ID" value="MFC7070743.1"/>
    <property type="molecule type" value="Genomic_DNA"/>
</dbReference>
<reference evidence="9 10" key="1">
    <citation type="journal article" date="2019" name="Int. J. Syst. Evol. Microbiol.">
        <title>The Global Catalogue of Microorganisms (GCM) 10K type strain sequencing project: providing services to taxonomists for standard genome sequencing and annotation.</title>
        <authorList>
            <consortium name="The Broad Institute Genomics Platform"/>
            <consortium name="The Broad Institute Genome Sequencing Center for Infectious Disease"/>
            <person name="Wu L."/>
            <person name="Ma J."/>
        </authorList>
    </citation>
    <scope>NUCLEOTIDE SEQUENCE [LARGE SCALE GENOMIC DNA]</scope>
    <source>
        <strain evidence="9 10">DT31</strain>
    </source>
</reference>
<dbReference type="EC" id="2.7.13.3" evidence="2"/>
<evidence type="ECO:0000313" key="9">
    <source>
        <dbReference type="EMBL" id="MFC7070743.1"/>
    </source>
</evidence>
<feature type="domain" description="Histidine kinase" evidence="8">
    <location>
        <begin position="323"/>
        <end position="510"/>
    </location>
</feature>
<protein>
    <recommendedName>
        <fullName evidence="2">histidine kinase</fullName>
        <ecNumber evidence="2">2.7.13.3</ecNumber>
    </recommendedName>
</protein>
<organism evidence="9 10">
    <name type="scientific">Halobaculum lipolyticum</name>
    <dbReference type="NCBI Taxonomy" id="3032001"/>
    <lineage>
        <taxon>Archaea</taxon>
        <taxon>Methanobacteriati</taxon>
        <taxon>Methanobacteriota</taxon>
        <taxon>Stenosarchaea group</taxon>
        <taxon>Halobacteria</taxon>
        <taxon>Halobacteriales</taxon>
        <taxon>Haloferacaceae</taxon>
        <taxon>Halobaculum</taxon>
    </lineage>
</organism>
<evidence type="ECO:0000256" key="1">
    <source>
        <dbReference type="ARBA" id="ARBA00000085"/>
    </source>
</evidence>
<gene>
    <name evidence="9" type="ORF">ACFQL9_13920</name>
</gene>
<dbReference type="InterPro" id="IPR003661">
    <property type="entry name" value="HisK_dim/P_dom"/>
</dbReference>
<dbReference type="AlphaFoldDB" id="A0ABD5WG62"/>
<evidence type="ECO:0000256" key="3">
    <source>
        <dbReference type="ARBA" id="ARBA00022553"/>
    </source>
</evidence>
<dbReference type="RefSeq" id="WP_284031264.1">
    <property type="nucleotide sequence ID" value="NZ_CP126154.1"/>
</dbReference>
<dbReference type="SUPFAM" id="SSF55781">
    <property type="entry name" value="GAF domain-like"/>
    <property type="match status" value="1"/>
</dbReference>
<keyword evidence="9" id="KW-0547">Nucleotide-binding</keyword>
<dbReference type="CDD" id="cd00082">
    <property type="entry name" value="HisKA"/>
    <property type="match status" value="1"/>
</dbReference>
<name>A0ABD5WG62_9EURY</name>
<dbReference type="InterPro" id="IPR000014">
    <property type="entry name" value="PAS"/>
</dbReference>
<dbReference type="InterPro" id="IPR036890">
    <property type="entry name" value="HATPase_C_sf"/>
</dbReference>
<dbReference type="SUPFAM" id="SSF55785">
    <property type="entry name" value="PYP-like sensor domain (PAS domain)"/>
    <property type="match status" value="1"/>
</dbReference>